<sequence length="176" mass="19367">LGVGIQVGGQWAPPNLCYWQELPVLLFWGARQAWGPLHGAAAVVGPPSLDGSTEARMWPSLGPLSCLPWLGLSPLGMTCQRSRSGNSSVAHLMPCTYGKKAVPKVCSFFSDVLECVRNSLRADLPITRHLRDPLHLLRTNNSEEDTKKQRLGNIERVEPSEIQKDLSDLGFQARLK</sequence>
<evidence type="ECO:0000313" key="1">
    <source>
        <dbReference type="EMBL" id="KAJ9601726.1"/>
    </source>
</evidence>
<organism evidence="1 2">
    <name type="scientific">Diploptera punctata</name>
    <name type="common">Pacific beetle cockroach</name>
    <dbReference type="NCBI Taxonomy" id="6984"/>
    <lineage>
        <taxon>Eukaryota</taxon>
        <taxon>Metazoa</taxon>
        <taxon>Ecdysozoa</taxon>
        <taxon>Arthropoda</taxon>
        <taxon>Hexapoda</taxon>
        <taxon>Insecta</taxon>
        <taxon>Pterygota</taxon>
        <taxon>Neoptera</taxon>
        <taxon>Polyneoptera</taxon>
        <taxon>Dictyoptera</taxon>
        <taxon>Blattodea</taxon>
        <taxon>Blaberoidea</taxon>
        <taxon>Blaberidae</taxon>
        <taxon>Diplopterinae</taxon>
        <taxon>Diploptera</taxon>
    </lineage>
</organism>
<reference evidence="1" key="2">
    <citation type="submission" date="2023-05" db="EMBL/GenBank/DDBJ databases">
        <authorList>
            <person name="Fouks B."/>
        </authorList>
    </citation>
    <scope>NUCLEOTIDE SEQUENCE</scope>
    <source>
        <strain evidence="1">Stay&amp;Tobe</strain>
        <tissue evidence="1">Testes</tissue>
    </source>
</reference>
<dbReference type="Proteomes" id="UP001233999">
    <property type="component" value="Unassembled WGS sequence"/>
</dbReference>
<accession>A0AAD8AN96</accession>
<protein>
    <submittedName>
        <fullName evidence="1">Uncharacterized protein</fullName>
    </submittedName>
</protein>
<feature type="non-terminal residue" evidence="1">
    <location>
        <position position="176"/>
    </location>
</feature>
<name>A0AAD8AN96_DIPPU</name>
<feature type="non-terminal residue" evidence="1">
    <location>
        <position position="1"/>
    </location>
</feature>
<comment type="caution">
    <text evidence="1">The sequence shown here is derived from an EMBL/GenBank/DDBJ whole genome shotgun (WGS) entry which is preliminary data.</text>
</comment>
<dbReference type="AlphaFoldDB" id="A0AAD8AN96"/>
<evidence type="ECO:0000313" key="2">
    <source>
        <dbReference type="Proteomes" id="UP001233999"/>
    </source>
</evidence>
<reference evidence="1" key="1">
    <citation type="journal article" date="2023" name="IScience">
        <title>Live-bearing cockroach genome reveals convergent evolutionary mechanisms linked to viviparity in insects and beyond.</title>
        <authorList>
            <person name="Fouks B."/>
            <person name="Harrison M.C."/>
            <person name="Mikhailova A.A."/>
            <person name="Marchal E."/>
            <person name="English S."/>
            <person name="Carruthers M."/>
            <person name="Jennings E.C."/>
            <person name="Chiamaka E.L."/>
            <person name="Frigard R.A."/>
            <person name="Pippel M."/>
            <person name="Attardo G.M."/>
            <person name="Benoit J.B."/>
            <person name="Bornberg-Bauer E."/>
            <person name="Tobe S.S."/>
        </authorList>
    </citation>
    <scope>NUCLEOTIDE SEQUENCE</scope>
    <source>
        <strain evidence="1">Stay&amp;Tobe</strain>
    </source>
</reference>
<gene>
    <name evidence="1" type="ORF">L9F63_000117</name>
</gene>
<proteinExistence type="predicted"/>
<dbReference type="EMBL" id="JASPKZ010000004">
    <property type="protein sequence ID" value="KAJ9601726.1"/>
    <property type="molecule type" value="Genomic_DNA"/>
</dbReference>
<keyword evidence="2" id="KW-1185">Reference proteome</keyword>